<feature type="binding site" evidence="3">
    <location>
        <position position="161"/>
    </location>
    <ligand>
        <name>ATP</name>
        <dbReference type="ChEBI" id="CHEBI:30616"/>
    </ligand>
</feature>
<comment type="caution">
    <text evidence="4">The sequence shown here is derived from an EMBL/GenBank/DDBJ whole genome shotgun (WGS) entry which is preliminary data.</text>
</comment>
<keyword evidence="2 3" id="KW-0819">tRNA processing</keyword>
<protein>
    <recommendedName>
        <fullName evidence="3">tRNA(Met) cytidine acetate ligase</fullName>
        <ecNumber evidence="3">6.3.4.-</ecNumber>
    </recommendedName>
</protein>
<comment type="similarity">
    <text evidence="3">Belongs to the TmcAL family.</text>
</comment>
<dbReference type="EC" id="6.3.4.-" evidence="3"/>
<gene>
    <name evidence="3" type="primary">tmcAL</name>
    <name evidence="4" type="ORF">I6N95_22870</name>
</gene>
<evidence type="ECO:0000313" key="5">
    <source>
        <dbReference type="Proteomes" id="UP000674938"/>
    </source>
</evidence>
<dbReference type="HAMAP" id="MF_01539">
    <property type="entry name" value="TmcAL"/>
    <property type="match status" value="1"/>
</dbReference>
<keyword evidence="3" id="KW-0067">ATP-binding</keyword>
<dbReference type="InterPro" id="IPR014729">
    <property type="entry name" value="Rossmann-like_a/b/a_fold"/>
</dbReference>
<name>A0A940PD39_9ENTE</name>
<dbReference type="GO" id="GO:0005524">
    <property type="term" value="F:ATP binding"/>
    <property type="evidence" value="ECO:0007669"/>
    <property type="project" value="UniProtKB-KW"/>
</dbReference>
<dbReference type="Pfam" id="PF05636">
    <property type="entry name" value="HIGH_NTase1"/>
    <property type="match status" value="1"/>
</dbReference>
<feature type="binding site" evidence="3">
    <location>
        <begin position="7"/>
        <end position="20"/>
    </location>
    <ligand>
        <name>ATP</name>
        <dbReference type="ChEBI" id="CHEBI:30616"/>
    </ligand>
</feature>
<dbReference type="Proteomes" id="UP000674938">
    <property type="component" value="Unassembled WGS sequence"/>
</dbReference>
<comment type="caution">
    <text evidence="3">Lacks conserved residue(s) required for the propagation of feature annotation.</text>
</comment>
<dbReference type="InterPro" id="IPR008513">
    <property type="entry name" value="tRNA(Met)_cyd_acetate_ligase"/>
</dbReference>
<dbReference type="SUPFAM" id="SSF52374">
    <property type="entry name" value="Nucleotidylyl transferase"/>
    <property type="match status" value="1"/>
</dbReference>
<dbReference type="NCBIfam" id="NF010191">
    <property type="entry name" value="PRK13670.1"/>
    <property type="match status" value="1"/>
</dbReference>
<accession>A0A940PD39</accession>
<keyword evidence="5" id="KW-1185">Reference proteome</keyword>
<evidence type="ECO:0000256" key="1">
    <source>
        <dbReference type="ARBA" id="ARBA00022598"/>
    </source>
</evidence>
<dbReference type="Gene3D" id="3.40.50.620">
    <property type="entry name" value="HUPs"/>
    <property type="match status" value="1"/>
</dbReference>
<dbReference type="EMBL" id="JAEEGA010000020">
    <property type="protein sequence ID" value="MBP1043876.1"/>
    <property type="molecule type" value="Genomic_DNA"/>
</dbReference>
<organism evidence="4 5">
    <name type="scientific">Vagococcus allomyrinae</name>
    <dbReference type="NCBI Taxonomy" id="2794353"/>
    <lineage>
        <taxon>Bacteria</taxon>
        <taxon>Bacillati</taxon>
        <taxon>Bacillota</taxon>
        <taxon>Bacilli</taxon>
        <taxon>Lactobacillales</taxon>
        <taxon>Enterococcaceae</taxon>
        <taxon>Vagococcus</taxon>
    </lineage>
</organism>
<evidence type="ECO:0000313" key="4">
    <source>
        <dbReference type="EMBL" id="MBP1043876.1"/>
    </source>
</evidence>
<keyword evidence="3" id="KW-0963">Cytoplasm</keyword>
<keyword evidence="1 3" id="KW-0436">Ligase</keyword>
<evidence type="ECO:0000256" key="2">
    <source>
        <dbReference type="ARBA" id="ARBA00022694"/>
    </source>
</evidence>
<sequence>MKSCGVITEYNPFHNGHAYHLKKAREVSGAEVIVAIMSGNFLQRGEPAIIDKWQRAEVALAHGADIVIELPFAYAVQSADYFGFGGVKLLQALEVDSLCFGTDSEDAVDYQFFADFNQRHQQELEQAFQAIRNNGMSYPQQMTEVYRQLLPEWRLDFDSPNHILGMSYAKANQGFQRPMTLFPIKRQVTRHHQVDIASQEFASGTAIRKAILSADHQQLEPVMPETTYKLLTSVPLRSWELAWPLLKYQLTVSTVAQLSQCYQVVEGIEYRLKEMAVKATSFEEFVSLVKSKRFTWTRIQRLCTYLLIHVSQAEIDGVRSNSYLRVLGFNDLGRQFLGQQRKKVSLPLITKVSKANEGMLSLDIRAGQVYQLLADSAPQDYYRKPFISLG</sequence>
<comment type="function">
    <text evidence="3">Catalyzes the formation of N(4)-acetylcytidine (ac(4)C) at the wobble position of elongator tRNA(Met), using acetate and ATP as substrates. First activates an acetate ion to form acetyladenylate (Ac-AMP) and then transfers the acetyl group to tRNA to form ac(4)C34.</text>
</comment>
<keyword evidence="3" id="KW-0547">Nucleotide-binding</keyword>
<dbReference type="GO" id="GO:0006400">
    <property type="term" value="P:tRNA modification"/>
    <property type="evidence" value="ECO:0007669"/>
    <property type="project" value="UniProtKB-UniRule"/>
</dbReference>
<evidence type="ECO:0000256" key="3">
    <source>
        <dbReference type="HAMAP-Rule" id="MF_01539"/>
    </source>
</evidence>
<dbReference type="PANTHER" id="PTHR37825:SF1">
    <property type="entry name" value="TRNA(MET) CYTIDINE ACETATE LIGASE"/>
    <property type="match status" value="1"/>
</dbReference>
<dbReference type="RefSeq" id="WP_209531796.1">
    <property type="nucleotide sequence ID" value="NZ_JAEEGA010000020.1"/>
</dbReference>
<comment type="subcellular location">
    <subcellularLocation>
        <location evidence="3">Cytoplasm</location>
    </subcellularLocation>
</comment>
<dbReference type="GO" id="GO:0005737">
    <property type="term" value="C:cytoplasm"/>
    <property type="evidence" value="ECO:0007669"/>
    <property type="project" value="UniProtKB-SubCell"/>
</dbReference>
<dbReference type="AlphaFoldDB" id="A0A940PD39"/>
<reference evidence="4" key="1">
    <citation type="submission" date="2020-12" db="EMBL/GenBank/DDBJ databases">
        <title>Vagococcus allomyrinae sp. nov. and Enterococcus lavae sp. nov., isolated from the larvae of Allomyrina dichotoma.</title>
        <authorList>
            <person name="Lee S.D."/>
        </authorList>
    </citation>
    <scope>NUCLEOTIDE SEQUENCE</scope>
    <source>
        <strain evidence="4">BWB3-3</strain>
    </source>
</reference>
<comment type="catalytic activity">
    <reaction evidence="3">
        <text>cytidine(34) in elongator tRNA(Met) + acetate + ATP = N(4)-acetylcytidine(34) in elongator tRNA(Met) + AMP + diphosphate</text>
        <dbReference type="Rhea" id="RHEA:58144"/>
        <dbReference type="Rhea" id="RHEA-COMP:10693"/>
        <dbReference type="Rhea" id="RHEA-COMP:10694"/>
        <dbReference type="ChEBI" id="CHEBI:30089"/>
        <dbReference type="ChEBI" id="CHEBI:30616"/>
        <dbReference type="ChEBI" id="CHEBI:33019"/>
        <dbReference type="ChEBI" id="CHEBI:74900"/>
        <dbReference type="ChEBI" id="CHEBI:82748"/>
        <dbReference type="ChEBI" id="CHEBI:456215"/>
    </reaction>
</comment>
<proteinExistence type="inferred from homology"/>
<keyword evidence="3" id="KW-0820">tRNA-binding</keyword>
<dbReference type="GO" id="GO:0016879">
    <property type="term" value="F:ligase activity, forming carbon-nitrogen bonds"/>
    <property type="evidence" value="ECO:0007669"/>
    <property type="project" value="UniProtKB-UniRule"/>
</dbReference>
<dbReference type="GO" id="GO:0000049">
    <property type="term" value="F:tRNA binding"/>
    <property type="evidence" value="ECO:0007669"/>
    <property type="project" value="UniProtKB-KW"/>
</dbReference>
<feature type="binding site" evidence="3">
    <location>
        <position position="101"/>
    </location>
    <ligand>
        <name>ATP</name>
        <dbReference type="ChEBI" id="CHEBI:30616"/>
    </ligand>
</feature>
<feature type="binding site" evidence="3">
    <location>
        <position position="186"/>
    </location>
    <ligand>
        <name>ATP</name>
        <dbReference type="ChEBI" id="CHEBI:30616"/>
    </ligand>
</feature>
<keyword evidence="3" id="KW-0694">RNA-binding</keyword>
<dbReference type="PANTHER" id="PTHR37825">
    <property type="entry name" value="TRNA(MET) CYTIDINE ACETATE LIGASE"/>
    <property type="match status" value="1"/>
</dbReference>